<feature type="region of interest" description="Disordered" evidence="3">
    <location>
        <begin position="183"/>
        <end position="245"/>
    </location>
</feature>
<dbReference type="SMART" id="SM00028">
    <property type="entry name" value="TPR"/>
    <property type="match status" value="5"/>
</dbReference>
<dbReference type="PANTHER" id="PTHR44943">
    <property type="entry name" value="CELLULOSE SYNTHASE OPERON PROTEIN C"/>
    <property type="match status" value="1"/>
</dbReference>
<evidence type="ECO:0000313" key="4">
    <source>
        <dbReference type="EMBL" id="MBU2691433.1"/>
    </source>
</evidence>
<dbReference type="InterPro" id="IPR019734">
    <property type="entry name" value="TPR_rpt"/>
</dbReference>
<dbReference type="Proteomes" id="UP000777784">
    <property type="component" value="Unassembled WGS sequence"/>
</dbReference>
<accession>A0A948WD19</accession>
<feature type="compositionally biased region" description="Basic and acidic residues" evidence="3">
    <location>
        <begin position="183"/>
        <end position="204"/>
    </location>
</feature>
<organism evidence="4 5">
    <name type="scientific">Eiseniibacteriota bacterium</name>
    <dbReference type="NCBI Taxonomy" id="2212470"/>
    <lineage>
        <taxon>Bacteria</taxon>
        <taxon>Candidatus Eiseniibacteriota</taxon>
    </lineage>
</organism>
<keyword evidence="2" id="KW-0802">TPR repeat</keyword>
<evidence type="ECO:0008006" key="6">
    <source>
        <dbReference type="Google" id="ProtNLM"/>
    </source>
</evidence>
<sequence>MEKNVALRRQAQQRQKEGRLEEALRDWVRILSSNEPDPYDFVAVGDLLLRLDRREEARSHYEEASKLYERLGFIRSAIGTTKKLVRMGETDGTTLLRLAHLHVVEGFGAEAAEYARSFQKTLRTESPPDPEYIELLETLFTKGLRSPDLSLTLVDLYEKSARIDEAARELHVLAGLLMKGGKVEEAERARGRAEKLKPGSRCEEALDQDAEWEDVPSGLGATGAGSEPKSPVPEEEEVPETSGLRLVDSAAKEISNRRASGPVHGDIQLVPPAAPAADSKDLEERAQAALENESWLEAVSLLEGILSKDEERPSVLEKLIEGYRQLGNNALTITALERLALYCESHGVESKALECWNKILGLDSNHTEARLRIEAPPRASEPSFVVVTNQSKIQPNAPMLDVQELLRDFQEQVVQQIPMEDGESHYTLALSHHEMGLYNEALEELDRALQSSKLDHDLEMRCRELEERCKSSKEKSSSAS</sequence>
<dbReference type="PANTHER" id="PTHR44943:SF11">
    <property type="entry name" value="CELLULOSE SYNTHASE OPERON PROTEIN C"/>
    <property type="match status" value="1"/>
</dbReference>
<proteinExistence type="predicted"/>
<evidence type="ECO:0000313" key="5">
    <source>
        <dbReference type="Proteomes" id="UP000777784"/>
    </source>
</evidence>
<protein>
    <recommendedName>
        <fullName evidence="6">Tetratricopeptide repeat protein</fullName>
    </recommendedName>
</protein>
<evidence type="ECO:0000256" key="3">
    <source>
        <dbReference type="SAM" id="MobiDB-lite"/>
    </source>
</evidence>
<dbReference type="Gene3D" id="1.25.40.10">
    <property type="entry name" value="Tetratricopeptide repeat domain"/>
    <property type="match status" value="2"/>
</dbReference>
<keyword evidence="1" id="KW-0677">Repeat</keyword>
<dbReference type="AlphaFoldDB" id="A0A948WD19"/>
<comment type="caution">
    <text evidence="4">The sequence shown here is derived from an EMBL/GenBank/DDBJ whole genome shotgun (WGS) entry which is preliminary data.</text>
</comment>
<reference evidence="4" key="1">
    <citation type="submission" date="2021-05" db="EMBL/GenBank/DDBJ databases">
        <title>Energy efficiency and biological interactions define the core microbiome of deep oligotrophic groundwater.</title>
        <authorList>
            <person name="Mehrshad M."/>
            <person name="Lopez-Fernandez M."/>
            <person name="Bell E."/>
            <person name="Bernier-Latmani R."/>
            <person name="Bertilsson S."/>
            <person name="Dopson M."/>
        </authorList>
    </citation>
    <scope>NUCLEOTIDE SEQUENCE</scope>
    <source>
        <strain evidence="4">Modern_marine.mb.64</strain>
    </source>
</reference>
<gene>
    <name evidence="4" type="ORF">KJ970_10950</name>
</gene>
<dbReference type="InterPro" id="IPR051685">
    <property type="entry name" value="Ycf3/AcsC/BcsC/TPR_MFPF"/>
</dbReference>
<evidence type="ECO:0000256" key="2">
    <source>
        <dbReference type="ARBA" id="ARBA00022803"/>
    </source>
</evidence>
<dbReference type="EMBL" id="JAHJDP010000061">
    <property type="protein sequence ID" value="MBU2691433.1"/>
    <property type="molecule type" value="Genomic_DNA"/>
</dbReference>
<dbReference type="InterPro" id="IPR011990">
    <property type="entry name" value="TPR-like_helical_dom_sf"/>
</dbReference>
<feature type="compositionally biased region" description="Acidic residues" evidence="3">
    <location>
        <begin position="205"/>
        <end position="214"/>
    </location>
</feature>
<name>A0A948WD19_UNCEI</name>
<dbReference type="SUPFAM" id="SSF48452">
    <property type="entry name" value="TPR-like"/>
    <property type="match status" value="2"/>
</dbReference>
<evidence type="ECO:0000256" key="1">
    <source>
        <dbReference type="ARBA" id="ARBA00022737"/>
    </source>
</evidence>